<dbReference type="PROSITE" id="PS00061">
    <property type="entry name" value="ADH_SHORT"/>
    <property type="match status" value="1"/>
</dbReference>
<reference evidence="3" key="1">
    <citation type="submission" date="2022-12" db="EMBL/GenBank/DDBJ databases">
        <authorList>
            <person name="Petersen C."/>
        </authorList>
    </citation>
    <scope>NUCLEOTIDE SEQUENCE</scope>
    <source>
        <strain evidence="3">IBT 29677</strain>
    </source>
</reference>
<evidence type="ECO:0000256" key="2">
    <source>
        <dbReference type="ARBA" id="ARBA00022857"/>
    </source>
</evidence>
<organism evidence="3 4">
    <name type="scientific">Penicillium cosmopolitanum</name>
    <dbReference type="NCBI Taxonomy" id="1131564"/>
    <lineage>
        <taxon>Eukaryota</taxon>
        <taxon>Fungi</taxon>
        <taxon>Dikarya</taxon>
        <taxon>Ascomycota</taxon>
        <taxon>Pezizomycotina</taxon>
        <taxon>Eurotiomycetes</taxon>
        <taxon>Eurotiomycetidae</taxon>
        <taxon>Eurotiales</taxon>
        <taxon>Aspergillaceae</taxon>
        <taxon>Penicillium</taxon>
    </lineage>
</organism>
<accession>A0A9X0BAQ6</accession>
<dbReference type="GO" id="GO:0016616">
    <property type="term" value="F:oxidoreductase activity, acting on the CH-OH group of donors, NAD or NADP as acceptor"/>
    <property type="evidence" value="ECO:0007669"/>
    <property type="project" value="TreeGrafter"/>
</dbReference>
<dbReference type="PANTHER" id="PTHR42760">
    <property type="entry name" value="SHORT-CHAIN DEHYDROGENASES/REDUCTASES FAMILY MEMBER"/>
    <property type="match status" value="1"/>
</dbReference>
<evidence type="ECO:0000313" key="3">
    <source>
        <dbReference type="EMBL" id="KAJ5398025.1"/>
    </source>
</evidence>
<dbReference type="EMBL" id="JAPZBU010000006">
    <property type="protein sequence ID" value="KAJ5398025.1"/>
    <property type="molecule type" value="Genomic_DNA"/>
</dbReference>
<dbReference type="PANTHER" id="PTHR42760:SF124">
    <property type="entry name" value="SHORT-CHAIN DEHYDROGENASE_REDUCTASE"/>
    <property type="match status" value="1"/>
</dbReference>
<proteinExistence type="inferred from homology"/>
<dbReference type="Gene3D" id="3.40.50.720">
    <property type="entry name" value="NAD(P)-binding Rossmann-like Domain"/>
    <property type="match status" value="1"/>
</dbReference>
<keyword evidence="2" id="KW-0521">NADP</keyword>
<dbReference type="Proteomes" id="UP001147747">
    <property type="component" value="Unassembled WGS sequence"/>
</dbReference>
<dbReference type="InterPro" id="IPR036291">
    <property type="entry name" value="NAD(P)-bd_dom_sf"/>
</dbReference>
<reference evidence="3" key="2">
    <citation type="journal article" date="2023" name="IMA Fungus">
        <title>Comparative genomic study of the Penicillium genus elucidates a diverse pangenome and 15 lateral gene transfer events.</title>
        <authorList>
            <person name="Petersen C."/>
            <person name="Sorensen T."/>
            <person name="Nielsen M.R."/>
            <person name="Sondergaard T.E."/>
            <person name="Sorensen J.L."/>
            <person name="Fitzpatrick D.A."/>
            <person name="Frisvad J.C."/>
            <person name="Nielsen K.L."/>
        </authorList>
    </citation>
    <scope>NUCLEOTIDE SEQUENCE</scope>
    <source>
        <strain evidence="3">IBT 29677</strain>
    </source>
</reference>
<dbReference type="InterPro" id="IPR002347">
    <property type="entry name" value="SDR_fam"/>
</dbReference>
<dbReference type="PRINTS" id="PR00081">
    <property type="entry name" value="GDHRDH"/>
</dbReference>
<evidence type="ECO:0000256" key="1">
    <source>
        <dbReference type="ARBA" id="ARBA00006484"/>
    </source>
</evidence>
<dbReference type="PRINTS" id="PR00080">
    <property type="entry name" value="SDRFAMILY"/>
</dbReference>
<comment type="caution">
    <text evidence="3">The sequence shown here is derived from an EMBL/GenBank/DDBJ whole genome shotgun (WGS) entry which is preliminary data.</text>
</comment>
<dbReference type="Pfam" id="PF13561">
    <property type="entry name" value="adh_short_C2"/>
    <property type="match status" value="1"/>
</dbReference>
<gene>
    <name evidence="3" type="ORF">N7509_006138</name>
</gene>
<dbReference type="OrthoDB" id="47007at2759"/>
<dbReference type="CDD" id="cd05233">
    <property type="entry name" value="SDR_c"/>
    <property type="match status" value="1"/>
</dbReference>
<dbReference type="FunFam" id="3.40.50.720:FF:000620">
    <property type="entry name" value="3-oxoacyl-(Acyl carrier protein) reductase"/>
    <property type="match status" value="1"/>
</dbReference>
<keyword evidence="4" id="KW-1185">Reference proteome</keyword>
<protein>
    <submittedName>
        <fullName evidence="3">NAD(P)-binding protein</fullName>
    </submittedName>
</protein>
<dbReference type="NCBIfam" id="NF005559">
    <property type="entry name" value="PRK07231.1"/>
    <property type="match status" value="1"/>
</dbReference>
<dbReference type="RefSeq" id="XP_056490077.1">
    <property type="nucleotide sequence ID" value="XM_056630775.1"/>
</dbReference>
<dbReference type="SUPFAM" id="SSF51735">
    <property type="entry name" value="NAD(P)-binding Rossmann-fold domains"/>
    <property type="match status" value="1"/>
</dbReference>
<comment type="similarity">
    <text evidence="1">Belongs to the short-chain dehydrogenases/reductases (SDR) family.</text>
</comment>
<dbReference type="GeneID" id="81369755"/>
<evidence type="ECO:0000313" key="4">
    <source>
        <dbReference type="Proteomes" id="UP001147747"/>
    </source>
</evidence>
<name>A0A9X0BAQ6_9EURO</name>
<sequence>MVQSLRLQNKVAIVTGASSGLGRAIALRYAQEGAKLVCADLTVTPRSREESAFTTHALIIQNGGKAIFVQTDVGDAAQMENLVQATVREYGRLDILVNNAGISVEARSPAVLHLTDESTWDLTMRVNVKSVFLGCKYALAQMLAQEPHSSGDRGWIINISSIMGMIAGPENPSYCASKGAVSQLTRQIALDYAPHNIHSNALCPGYTQTAIFRETTSNCTPWDDLNRRHPLKGPGFPDDIAKMAVVLASDDANWVTGVCLPVDGGYTAR</sequence>
<dbReference type="InterPro" id="IPR020904">
    <property type="entry name" value="Sc_DH/Rdtase_CS"/>
</dbReference>
<dbReference type="AlphaFoldDB" id="A0A9X0BAQ6"/>